<dbReference type="Pfam" id="PF00072">
    <property type="entry name" value="Response_reg"/>
    <property type="match status" value="1"/>
</dbReference>
<evidence type="ECO:0000313" key="7">
    <source>
        <dbReference type="EMBL" id="KYP76971.1"/>
    </source>
</evidence>
<proteinExistence type="predicted"/>
<dbReference type="Gramene" id="C.cajan_20619.t">
    <property type="protein sequence ID" value="C.cajan_20619.t"/>
    <property type="gene ID" value="C.cajan_20619"/>
</dbReference>
<gene>
    <name evidence="7" type="ORF">KK1_021234</name>
</gene>
<dbReference type="SUPFAM" id="SSF52172">
    <property type="entry name" value="CheY-like"/>
    <property type="match status" value="1"/>
</dbReference>
<dbReference type="AlphaFoldDB" id="A0A151UCM6"/>
<dbReference type="Gene3D" id="3.40.50.2300">
    <property type="match status" value="1"/>
</dbReference>
<evidence type="ECO:0000259" key="6">
    <source>
        <dbReference type="PROSITE" id="PS50110"/>
    </source>
</evidence>
<dbReference type="PROSITE" id="PS50110">
    <property type="entry name" value="RESPONSE_REGULATORY"/>
    <property type="match status" value="1"/>
</dbReference>
<comment type="caution">
    <text evidence="4">Lacks conserved residue(s) required for the propagation of feature annotation.</text>
</comment>
<dbReference type="InterPro" id="IPR001789">
    <property type="entry name" value="Sig_transdc_resp-reg_receiver"/>
</dbReference>
<evidence type="ECO:0000256" key="3">
    <source>
        <dbReference type="ARBA" id="ARBA00023163"/>
    </source>
</evidence>
<keyword evidence="1" id="KW-0902">Two-component regulatory system</keyword>
<dbReference type="GO" id="GO:0009736">
    <property type="term" value="P:cytokinin-activated signaling pathway"/>
    <property type="evidence" value="ECO:0007669"/>
    <property type="project" value="InterPro"/>
</dbReference>
<sequence length="443" mass="49606">MDYIKFQTVDLSKYICPIPGVKVLVVDANLTFLAAVSKMLHSLGYEVVTASLASEALSIVEEKKNELNLVFLEVHLPDMDINALTGKIREISDVPYFLMTADDDLFNLLQELCNGSIPCFKKPIKISDLSGMWKYAMWKKDGRIASENIRGSGRLPVEESIVNNSQERHPFVNTGRLIPQSSKRKAQGLKIGGEQSESLVPKRKRLSWRNVSRTKFLGAAVDLAGINEATPNQRHRLKNVLGPKKGTSTNYSQRSRRSSKKTNPIKQHSDYKGHRPQLHNHKFCICNCMYLHSLRTQTPNLASLFSTTWTLEEDALYRPLEQLGVAYYTSGSGDFMNNGNGSADISQVENAADGKVFNEDACVYHVNDLAVQTEMDFSTLLANDMSQEFPPLLPVPLLTSDEEHGNSGAEAAKIDETFYALNGTQKFSDEDLKIWLSRYNPSY</sequence>
<dbReference type="InterPro" id="IPR045279">
    <property type="entry name" value="ARR-like"/>
</dbReference>
<dbReference type="InterPro" id="IPR011006">
    <property type="entry name" value="CheY-like_superfamily"/>
</dbReference>
<reference evidence="7 8" key="1">
    <citation type="journal article" date="2012" name="Nat. Biotechnol.">
        <title>Draft genome sequence of pigeonpea (Cajanus cajan), an orphan legume crop of resource-poor farmers.</title>
        <authorList>
            <person name="Varshney R.K."/>
            <person name="Chen W."/>
            <person name="Li Y."/>
            <person name="Bharti A.K."/>
            <person name="Saxena R.K."/>
            <person name="Schlueter J.A."/>
            <person name="Donoghue M.T."/>
            <person name="Azam S."/>
            <person name="Fan G."/>
            <person name="Whaley A.M."/>
            <person name="Farmer A.D."/>
            <person name="Sheridan J."/>
            <person name="Iwata A."/>
            <person name="Tuteja R."/>
            <person name="Penmetsa R.V."/>
            <person name="Wu W."/>
            <person name="Upadhyaya H.D."/>
            <person name="Yang S.P."/>
            <person name="Shah T."/>
            <person name="Saxena K.B."/>
            <person name="Michael T."/>
            <person name="McCombie W.R."/>
            <person name="Yang B."/>
            <person name="Zhang G."/>
            <person name="Yang H."/>
            <person name="Wang J."/>
            <person name="Spillane C."/>
            <person name="Cook D.R."/>
            <person name="May G.D."/>
            <person name="Xu X."/>
            <person name="Jackson S.A."/>
        </authorList>
    </citation>
    <scope>NUCLEOTIDE SEQUENCE [LARGE SCALE GENOMIC DNA]</scope>
    <source>
        <strain evidence="8">cv. Asha</strain>
    </source>
</reference>
<dbReference type="PANTHER" id="PTHR43874">
    <property type="entry name" value="TWO-COMPONENT RESPONSE REGULATOR"/>
    <property type="match status" value="1"/>
</dbReference>
<dbReference type="Proteomes" id="UP000075243">
    <property type="component" value="Chromosome 1"/>
</dbReference>
<dbReference type="GO" id="GO:0000160">
    <property type="term" value="P:phosphorelay signal transduction system"/>
    <property type="evidence" value="ECO:0007669"/>
    <property type="project" value="UniProtKB-KW"/>
</dbReference>
<evidence type="ECO:0000313" key="8">
    <source>
        <dbReference type="Proteomes" id="UP000075243"/>
    </source>
</evidence>
<dbReference type="CDD" id="cd17584">
    <property type="entry name" value="REC_typeB_ARR-like"/>
    <property type="match status" value="1"/>
</dbReference>
<evidence type="ECO:0000256" key="5">
    <source>
        <dbReference type="SAM" id="MobiDB-lite"/>
    </source>
</evidence>
<keyword evidence="3" id="KW-0804">Transcription</keyword>
<dbReference type="PANTHER" id="PTHR43874:SF58">
    <property type="entry name" value="TWO-COMPONENT RESPONSE REGULATOR-LIKE APRR8-RELATED"/>
    <property type="match status" value="1"/>
</dbReference>
<evidence type="ECO:0000256" key="1">
    <source>
        <dbReference type="ARBA" id="ARBA00023012"/>
    </source>
</evidence>
<organism evidence="7 8">
    <name type="scientific">Cajanus cajan</name>
    <name type="common">Pigeon pea</name>
    <name type="synonym">Cajanus indicus</name>
    <dbReference type="NCBI Taxonomy" id="3821"/>
    <lineage>
        <taxon>Eukaryota</taxon>
        <taxon>Viridiplantae</taxon>
        <taxon>Streptophyta</taxon>
        <taxon>Embryophyta</taxon>
        <taxon>Tracheophyta</taxon>
        <taxon>Spermatophyta</taxon>
        <taxon>Magnoliopsida</taxon>
        <taxon>eudicotyledons</taxon>
        <taxon>Gunneridae</taxon>
        <taxon>Pentapetalae</taxon>
        <taxon>rosids</taxon>
        <taxon>fabids</taxon>
        <taxon>Fabales</taxon>
        <taxon>Fabaceae</taxon>
        <taxon>Papilionoideae</taxon>
        <taxon>50 kb inversion clade</taxon>
        <taxon>NPAAA clade</taxon>
        <taxon>indigoferoid/millettioid clade</taxon>
        <taxon>Phaseoleae</taxon>
        <taxon>Cajanus</taxon>
    </lineage>
</organism>
<protein>
    <submittedName>
        <fullName evidence="7">Two-component response regulator ARR2</fullName>
    </submittedName>
</protein>
<feature type="region of interest" description="Disordered" evidence="5">
    <location>
        <begin position="232"/>
        <end position="274"/>
    </location>
</feature>
<evidence type="ECO:0000256" key="4">
    <source>
        <dbReference type="PROSITE-ProRule" id="PRU00169"/>
    </source>
</evidence>
<accession>A0A151UCM6</accession>
<keyword evidence="2" id="KW-0805">Transcription regulation</keyword>
<name>A0A151UCM6_CAJCA</name>
<evidence type="ECO:0000256" key="2">
    <source>
        <dbReference type="ARBA" id="ARBA00023015"/>
    </source>
</evidence>
<feature type="domain" description="Response regulatory" evidence="6">
    <location>
        <begin position="22"/>
        <end position="137"/>
    </location>
</feature>
<dbReference type="SMART" id="SM00448">
    <property type="entry name" value="REC"/>
    <property type="match status" value="1"/>
</dbReference>
<dbReference type="OMA" id="MTANNNT"/>
<keyword evidence="8" id="KW-1185">Reference proteome</keyword>
<dbReference type="EMBL" id="CM003603">
    <property type="protein sequence ID" value="KYP76971.1"/>
    <property type="molecule type" value="Genomic_DNA"/>
</dbReference>